<name>A0ABY0IL56_9BACT</name>
<dbReference type="EMBL" id="QDKL01000002">
    <property type="protein sequence ID" value="RZF22027.1"/>
    <property type="molecule type" value="Genomic_DNA"/>
</dbReference>
<evidence type="ECO:0000313" key="2">
    <source>
        <dbReference type="Proteomes" id="UP000443582"/>
    </source>
</evidence>
<gene>
    <name evidence="1" type="ORF">DAY19_10110</name>
</gene>
<dbReference type="RefSeq" id="WP_115362007.1">
    <property type="nucleotide sequence ID" value="NZ_QDKL01000002.1"/>
</dbReference>
<dbReference type="Proteomes" id="UP000443582">
    <property type="component" value="Unassembled WGS sequence"/>
</dbReference>
<proteinExistence type="predicted"/>
<organism evidence="1 2">
    <name type="scientific">Halobacteriovorax vibrionivorans</name>
    <dbReference type="NCBI Taxonomy" id="2152716"/>
    <lineage>
        <taxon>Bacteria</taxon>
        <taxon>Pseudomonadati</taxon>
        <taxon>Bdellovibrionota</taxon>
        <taxon>Bacteriovoracia</taxon>
        <taxon>Bacteriovoracales</taxon>
        <taxon>Halobacteriovoraceae</taxon>
        <taxon>Halobacteriovorax</taxon>
    </lineage>
</organism>
<comment type="caution">
    <text evidence="1">The sequence shown here is derived from an EMBL/GenBank/DDBJ whole genome shotgun (WGS) entry which is preliminary data.</text>
</comment>
<keyword evidence="2" id="KW-1185">Reference proteome</keyword>
<evidence type="ECO:0000313" key="1">
    <source>
        <dbReference type="EMBL" id="RZF22027.1"/>
    </source>
</evidence>
<sequence>MNKSKWIILLIILFSCIQETPELRERAPASFYSYKVITYGNNSIECRGYLDEDDAVGTLLETIPLSYNGQAPLRICGENIEDIESGVNNY</sequence>
<accession>A0ABY0IL56</accession>
<reference evidence="2" key="1">
    <citation type="journal article" date="2019" name="Int. J. Syst. Evol. Microbiol.">
        <title>Halobacteriovorax valvorus sp. nov., a novel prokaryotic predator isolated from coastal seawater of China.</title>
        <authorList>
            <person name="Chen M.-X."/>
        </authorList>
    </citation>
    <scope>NUCLEOTIDE SEQUENCE [LARGE SCALE GENOMIC DNA]</scope>
    <source>
        <strain evidence="2">BL9</strain>
    </source>
</reference>
<dbReference type="PROSITE" id="PS51257">
    <property type="entry name" value="PROKAR_LIPOPROTEIN"/>
    <property type="match status" value="1"/>
</dbReference>
<protein>
    <submittedName>
        <fullName evidence="1">Uncharacterized protein</fullName>
    </submittedName>
</protein>